<protein>
    <recommendedName>
        <fullName evidence="1">C2H2-type domain-containing protein</fullName>
    </recommendedName>
</protein>
<gene>
    <name evidence="2" type="ORF">NTEN_LOCUS763</name>
</gene>
<evidence type="ECO:0000259" key="1">
    <source>
        <dbReference type="PROSITE" id="PS00028"/>
    </source>
</evidence>
<dbReference type="OrthoDB" id="6624883at2759"/>
<name>A0A6H5FVZ2_9HEMI</name>
<dbReference type="InterPro" id="IPR013087">
    <property type="entry name" value="Znf_C2H2_type"/>
</dbReference>
<dbReference type="EMBL" id="CADCXU010001344">
    <property type="protein sequence ID" value="CAA9993919.1"/>
    <property type="molecule type" value="Genomic_DNA"/>
</dbReference>
<evidence type="ECO:0000313" key="2">
    <source>
        <dbReference type="EMBL" id="CAA9993919.1"/>
    </source>
</evidence>
<proteinExistence type="predicted"/>
<accession>A0A6H5FVZ2</accession>
<evidence type="ECO:0000313" key="3">
    <source>
        <dbReference type="Proteomes" id="UP000479000"/>
    </source>
</evidence>
<dbReference type="AlphaFoldDB" id="A0A6H5FVZ2"/>
<dbReference type="Proteomes" id="UP000479000">
    <property type="component" value="Unassembled WGS sequence"/>
</dbReference>
<feature type="domain" description="C2H2-type" evidence="1">
    <location>
        <begin position="177"/>
        <end position="198"/>
    </location>
</feature>
<dbReference type="Gene3D" id="3.30.160.60">
    <property type="entry name" value="Classic Zinc Finger"/>
    <property type="match status" value="1"/>
</dbReference>
<organism evidence="2 3">
    <name type="scientific">Nesidiocoris tenuis</name>
    <dbReference type="NCBI Taxonomy" id="355587"/>
    <lineage>
        <taxon>Eukaryota</taxon>
        <taxon>Metazoa</taxon>
        <taxon>Ecdysozoa</taxon>
        <taxon>Arthropoda</taxon>
        <taxon>Hexapoda</taxon>
        <taxon>Insecta</taxon>
        <taxon>Pterygota</taxon>
        <taxon>Neoptera</taxon>
        <taxon>Paraneoptera</taxon>
        <taxon>Hemiptera</taxon>
        <taxon>Heteroptera</taxon>
        <taxon>Panheteroptera</taxon>
        <taxon>Cimicomorpha</taxon>
        <taxon>Miridae</taxon>
        <taxon>Dicyphina</taxon>
        <taxon>Nesidiocoris</taxon>
    </lineage>
</organism>
<reference evidence="2 3" key="1">
    <citation type="submission" date="2020-02" db="EMBL/GenBank/DDBJ databases">
        <authorList>
            <person name="Ferguson B K."/>
        </authorList>
    </citation>
    <scope>NUCLEOTIDE SEQUENCE [LARGE SCALE GENOMIC DNA]</scope>
</reference>
<keyword evidence="3" id="KW-1185">Reference proteome</keyword>
<sequence>MGENLKRAIAHFDDAEQGGGSSSAHDYDQASTLQDASDLLDGVPGVPCRPQGHAQGGVELVLFEMQIPDEKQQIVHFNLFQFKIHLVLVQMSTKSESRQIRGGSLPSPLVLSPPIGQSPPAAATPGGGLQSQASRVYDTLFRADPNSPGMYLCKKCSKTVRSRWHHVQTHFSRNHKCWFCNAVYSRIDTLKCHTRREHGLNMSRYFPGIVPPVYPPVPPYPQPINLANY</sequence>
<dbReference type="PROSITE" id="PS00028">
    <property type="entry name" value="ZINC_FINGER_C2H2_1"/>
    <property type="match status" value="1"/>
</dbReference>